<protein>
    <recommendedName>
        <fullName evidence="4">Lipoprotein</fullName>
    </recommendedName>
</protein>
<dbReference type="OrthoDB" id="1160533at2"/>
<reference evidence="2 3" key="1">
    <citation type="submission" date="2019-05" db="EMBL/GenBank/DDBJ databases">
        <title>Genome sequencing of F202Z8.</title>
        <authorList>
            <person name="Kwon Y.M."/>
        </authorList>
    </citation>
    <scope>NUCLEOTIDE SEQUENCE [LARGE SCALE GENOMIC DNA]</scope>
    <source>
        <strain evidence="2 3">F202Z8</strain>
    </source>
</reference>
<organism evidence="2 3">
    <name type="scientific">Aggregatimonas sangjinii</name>
    <dbReference type="NCBI Taxonomy" id="2583587"/>
    <lineage>
        <taxon>Bacteria</taxon>
        <taxon>Pseudomonadati</taxon>
        <taxon>Bacteroidota</taxon>
        <taxon>Flavobacteriia</taxon>
        <taxon>Flavobacteriales</taxon>
        <taxon>Flavobacteriaceae</taxon>
        <taxon>Aggregatimonas</taxon>
    </lineage>
</organism>
<name>A0A5B7SLW1_9FLAO</name>
<keyword evidence="3" id="KW-1185">Reference proteome</keyword>
<dbReference type="EMBL" id="CP040710">
    <property type="protein sequence ID" value="QCW99436.1"/>
    <property type="molecule type" value="Genomic_DNA"/>
</dbReference>
<gene>
    <name evidence="2" type="ORF">FGM00_04675</name>
</gene>
<dbReference type="AlphaFoldDB" id="A0A5B7SLW1"/>
<evidence type="ECO:0000256" key="1">
    <source>
        <dbReference type="SAM" id="SignalP"/>
    </source>
</evidence>
<evidence type="ECO:0008006" key="4">
    <source>
        <dbReference type="Google" id="ProtNLM"/>
    </source>
</evidence>
<sequence>MNKSVKILSLVISAVLLGSCKAVDLRTDALKTNNITNAEQKGKDLLIKAKNAMGYDKLSETKVYEANTKFNWNGTWLLMPMNAFPGNNNKELQLRLVTNSFDGQVEYKEGRKEGVIQGVQSWEGYKKEVGSGFLKRHEHDRYIWGLATYHYLLEAPMHLPDAEIIRYAGTKEIDGKSYETVYVTWGTEEPNKQYDRFLVYINPSTKHIDLLEVTINDFFISMPKGLQHATARYERKKTSIGAYLPSNVQIQLKGPKKLDNKVYSFALSNYQFDSFDRELLYPLEEVEQIGFNKIKE</sequence>
<dbReference type="KEGG" id="asag:FGM00_04675"/>
<evidence type="ECO:0000313" key="2">
    <source>
        <dbReference type="EMBL" id="QCW99436.1"/>
    </source>
</evidence>
<dbReference type="Proteomes" id="UP000310017">
    <property type="component" value="Chromosome"/>
</dbReference>
<feature type="chain" id="PRO_5022712475" description="Lipoprotein" evidence="1">
    <location>
        <begin position="23"/>
        <end position="296"/>
    </location>
</feature>
<keyword evidence="1" id="KW-0732">Signal</keyword>
<proteinExistence type="predicted"/>
<feature type="signal peptide" evidence="1">
    <location>
        <begin position="1"/>
        <end position="22"/>
    </location>
</feature>
<dbReference type="PROSITE" id="PS51257">
    <property type="entry name" value="PROKAR_LIPOPROTEIN"/>
    <property type="match status" value="1"/>
</dbReference>
<dbReference type="RefSeq" id="WP_138851789.1">
    <property type="nucleotide sequence ID" value="NZ_CP040710.1"/>
</dbReference>
<evidence type="ECO:0000313" key="3">
    <source>
        <dbReference type="Proteomes" id="UP000310017"/>
    </source>
</evidence>
<accession>A0A5B7SLW1</accession>